<evidence type="ECO:0000259" key="7">
    <source>
        <dbReference type="Pfam" id="PF00441"/>
    </source>
</evidence>
<keyword evidence="10" id="KW-1185">Reference proteome</keyword>
<evidence type="ECO:0000256" key="5">
    <source>
        <dbReference type="ARBA" id="ARBA00023002"/>
    </source>
</evidence>
<comment type="similarity">
    <text evidence="2 6">Belongs to the acyl-CoA dehydrogenase family.</text>
</comment>
<evidence type="ECO:0000259" key="8">
    <source>
        <dbReference type="Pfam" id="PF02770"/>
    </source>
</evidence>
<dbReference type="EMBL" id="JAWLJX010000018">
    <property type="protein sequence ID" value="MDV6264706.1"/>
    <property type="molecule type" value="Genomic_DNA"/>
</dbReference>
<comment type="caution">
    <text evidence="9">The sequence shown here is derived from an EMBL/GenBank/DDBJ whole genome shotgun (WGS) entry which is preliminary data.</text>
</comment>
<dbReference type="InterPro" id="IPR009100">
    <property type="entry name" value="AcylCoA_DH/oxidase_NM_dom_sf"/>
</dbReference>
<evidence type="ECO:0000256" key="4">
    <source>
        <dbReference type="ARBA" id="ARBA00022827"/>
    </source>
</evidence>
<organism evidence="9 10">
    <name type="scientific">Rhodococcoides yunnanense</name>
    <dbReference type="NCBI Taxonomy" id="278209"/>
    <lineage>
        <taxon>Bacteria</taxon>
        <taxon>Bacillati</taxon>
        <taxon>Actinomycetota</taxon>
        <taxon>Actinomycetes</taxon>
        <taxon>Mycobacteriales</taxon>
        <taxon>Nocardiaceae</taxon>
        <taxon>Rhodococcoides</taxon>
    </lineage>
</organism>
<evidence type="ECO:0000256" key="3">
    <source>
        <dbReference type="ARBA" id="ARBA00022630"/>
    </source>
</evidence>
<evidence type="ECO:0000313" key="10">
    <source>
        <dbReference type="Proteomes" id="UP001185755"/>
    </source>
</evidence>
<dbReference type="Pfam" id="PF02770">
    <property type="entry name" value="Acyl-CoA_dh_M"/>
    <property type="match status" value="1"/>
</dbReference>
<protein>
    <submittedName>
        <fullName evidence="9">Acyl-CoA dehydrogenase family protein</fullName>
    </submittedName>
</protein>
<dbReference type="Proteomes" id="UP001185755">
    <property type="component" value="Unassembled WGS sequence"/>
</dbReference>
<dbReference type="InterPro" id="IPR046373">
    <property type="entry name" value="Acyl-CoA_Oxase/DH_mid-dom_sf"/>
</dbReference>
<dbReference type="Pfam" id="PF00441">
    <property type="entry name" value="Acyl-CoA_dh_1"/>
    <property type="match status" value="1"/>
</dbReference>
<dbReference type="PANTHER" id="PTHR43292">
    <property type="entry name" value="ACYL-COA DEHYDROGENASE"/>
    <property type="match status" value="1"/>
</dbReference>
<dbReference type="InterPro" id="IPR052161">
    <property type="entry name" value="Mycobact_Acyl-CoA_DH"/>
</dbReference>
<dbReference type="SUPFAM" id="SSF47203">
    <property type="entry name" value="Acyl-CoA dehydrogenase C-terminal domain-like"/>
    <property type="match status" value="1"/>
</dbReference>
<proteinExistence type="inferred from homology"/>
<dbReference type="Gene3D" id="1.10.540.10">
    <property type="entry name" value="Acyl-CoA dehydrogenase/oxidase, N-terminal domain"/>
    <property type="match status" value="1"/>
</dbReference>
<dbReference type="SUPFAM" id="SSF56645">
    <property type="entry name" value="Acyl-CoA dehydrogenase NM domain-like"/>
    <property type="match status" value="1"/>
</dbReference>
<comment type="cofactor">
    <cofactor evidence="1 6">
        <name>FAD</name>
        <dbReference type="ChEBI" id="CHEBI:57692"/>
    </cofactor>
</comment>
<dbReference type="RefSeq" id="WP_317566724.1">
    <property type="nucleotide sequence ID" value="NZ_JAWLJX010000018.1"/>
</dbReference>
<keyword evidence="5 6" id="KW-0560">Oxidoreductase</keyword>
<evidence type="ECO:0000256" key="1">
    <source>
        <dbReference type="ARBA" id="ARBA00001974"/>
    </source>
</evidence>
<dbReference type="InterPro" id="IPR036250">
    <property type="entry name" value="AcylCo_DH-like_C"/>
</dbReference>
<sequence>MTATQPAARVGRADAARTVQAFLSANDPATMSAVEFLGRRFDAGLAWVHAPRGSGGLGWDRGLQVDVEQAMEDAGAKPADILRNPIGLGMAAPTVLAHASSDLKERLLRPLWTGEEVWCQLFSEPGAGSDLAGLATRAVRNGDEWTIDGQKVWTSYAHIAKWAMLLTRTDPTAPKHKGMTYFLLDMSAPGVHTRPLRQATGQASFNEVFLDDVRISDAYRISDPGSGWSTARTTLVNERAMIGGFEPKREDGHMGRLAEMWRNRPELRTGERFGTVVDAWIRVEVARLANERTRQLMTSGEPGVEGSGAKVTAATNNQLVTRVLARLDPSAALDYDDWSIGNDARVRPETYHYVRARAYTIEGGTTEILLGQIADRILDLPRELKLDPNLSWQDIPK</sequence>
<keyword evidence="3 6" id="KW-0285">Flavoprotein</keyword>
<dbReference type="Gene3D" id="1.20.140.10">
    <property type="entry name" value="Butyryl-CoA Dehydrogenase, subunit A, domain 3"/>
    <property type="match status" value="1"/>
</dbReference>
<evidence type="ECO:0000313" key="9">
    <source>
        <dbReference type="EMBL" id="MDV6264706.1"/>
    </source>
</evidence>
<feature type="domain" description="Acyl-CoA oxidase/dehydrogenase middle" evidence="8">
    <location>
        <begin position="119"/>
        <end position="213"/>
    </location>
</feature>
<feature type="domain" description="Acyl-CoA dehydrogenase/oxidase C-terminal" evidence="7">
    <location>
        <begin position="225"/>
        <end position="378"/>
    </location>
</feature>
<dbReference type="Gene3D" id="2.40.110.10">
    <property type="entry name" value="Butyryl-CoA Dehydrogenase, subunit A, domain 2"/>
    <property type="match status" value="1"/>
</dbReference>
<accession>A0ABU4BKJ3</accession>
<keyword evidence="4 6" id="KW-0274">FAD</keyword>
<dbReference type="InterPro" id="IPR009075">
    <property type="entry name" value="AcylCo_DH/oxidase_C"/>
</dbReference>
<dbReference type="InterPro" id="IPR006091">
    <property type="entry name" value="Acyl-CoA_Oxase/DH_mid-dom"/>
</dbReference>
<name>A0ABU4BKJ3_9NOCA</name>
<evidence type="ECO:0000256" key="6">
    <source>
        <dbReference type="RuleBase" id="RU362125"/>
    </source>
</evidence>
<evidence type="ECO:0000256" key="2">
    <source>
        <dbReference type="ARBA" id="ARBA00009347"/>
    </source>
</evidence>
<reference evidence="9 10" key="1">
    <citation type="submission" date="2023-10" db="EMBL/GenBank/DDBJ databases">
        <title>Development of a sustainable strategy for remediation of hydrocarbon-contaminated territories based on the waste exchange concept.</title>
        <authorList>
            <person name="Krivoruchko A."/>
        </authorList>
    </citation>
    <scope>NUCLEOTIDE SEQUENCE [LARGE SCALE GENOMIC DNA]</scope>
    <source>
        <strain evidence="9 10">IEGM 1323</strain>
    </source>
</reference>
<dbReference type="InterPro" id="IPR037069">
    <property type="entry name" value="AcylCoA_DH/ox_N_sf"/>
</dbReference>
<dbReference type="PANTHER" id="PTHR43292:SF4">
    <property type="entry name" value="ACYL-COA DEHYDROGENASE FADE34"/>
    <property type="match status" value="1"/>
</dbReference>
<gene>
    <name evidence="9" type="ORF">R3P96_25510</name>
</gene>